<gene>
    <name evidence="1" type="ORF">J3U88_08520</name>
</gene>
<dbReference type="RefSeq" id="WP_207858296.1">
    <property type="nucleotide sequence ID" value="NZ_JAFREP010000006.1"/>
</dbReference>
<protein>
    <submittedName>
        <fullName evidence="1">Uncharacterized protein</fullName>
    </submittedName>
</protein>
<organism evidence="1 2">
    <name type="scientific">Acanthopleuribacter pedis</name>
    <dbReference type="NCBI Taxonomy" id="442870"/>
    <lineage>
        <taxon>Bacteria</taxon>
        <taxon>Pseudomonadati</taxon>
        <taxon>Acidobacteriota</taxon>
        <taxon>Holophagae</taxon>
        <taxon>Acanthopleuribacterales</taxon>
        <taxon>Acanthopleuribacteraceae</taxon>
        <taxon>Acanthopleuribacter</taxon>
    </lineage>
</organism>
<accession>A0A8J7U1S1</accession>
<dbReference type="AlphaFoldDB" id="A0A8J7U1S1"/>
<dbReference type="EMBL" id="JAFREP010000006">
    <property type="protein sequence ID" value="MBO1318498.1"/>
    <property type="molecule type" value="Genomic_DNA"/>
</dbReference>
<dbReference type="Proteomes" id="UP000664417">
    <property type="component" value="Unassembled WGS sequence"/>
</dbReference>
<proteinExistence type="predicted"/>
<evidence type="ECO:0000313" key="2">
    <source>
        <dbReference type="Proteomes" id="UP000664417"/>
    </source>
</evidence>
<evidence type="ECO:0000313" key="1">
    <source>
        <dbReference type="EMBL" id="MBO1318498.1"/>
    </source>
</evidence>
<name>A0A8J7U1S1_9BACT</name>
<reference evidence="1" key="1">
    <citation type="submission" date="2021-03" db="EMBL/GenBank/DDBJ databases">
        <authorList>
            <person name="Wang G."/>
        </authorList>
    </citation>
    <scope>NUCLEOTIDE SEQUENCE</scope>
    <source>
        <strain evidence="1">KCTC 12899</strain>
    </source>
</reference>
<keyword evidence="2" id="KW-1185">Reference proteome</keyword>
<sequence>MRFVVVTLTLIVNLAAADQPFKAPYLRVFDDRLHAAMVTQHEQALIAFKQAATAVGYRDHFHFFRMDDGTYPAFNPQKTAHGSADSDAAWAEISEKLDPKLLAEGSEVFGASIESQDLYTLSRRAAYSYPAVGVAPDDFLVMDILALKNTHLETAAATLMHQAALAKKQRVPQQYVVYSKLSGANLPILIRFTFAKNRADYETRRNRTQTLLGEEGRKLEQALAECIRGQTRRTGWYRRAASY</sequence>
<comment type="caution">
    <text evidence="1">The sequence shown here is derived from an EMBL/GenBank/DDBJ whole genome shotgun (WGS) entry which is preliminary data.</text>
</comment>